<organism evidence="2 3">
    <name type="scientific">Nonomuraea thailandensis</name>
    <dbReference type="NCBI Taxonomy" id="1188745"/>
    <lineage>
        <taxon>Bacteria</taxon>
        <taxon>Bacillati</taxon>
        <taxon>Actinomycetota</taxon>
        <taxon>Actinomycetes</taxon>
        <taxon>Streptosporangiales</taxon>
        <taxon>Streptosporangiaceae</taxon>
        <taxon>Nonomuraea</taxon>
    </lineage>
</organism>
<sequence>MARCQVRGVNKGSVGRTRSEASGTRSGNRINMAA</sequence>
<dbReference type="AlphaFoldDB" id="A0A9X2GFG0"/>
<keyword evidence="3" id="KW-1185">Reference proteome</keyword>
<reference evidence="2" key="1">
    <citation type="submission" date="2022-06" db="EMBL/GenBank/DDBJ databases">
        <title>Sequencing the genomes of 1000 actinobacteria strains.</title>
        <authorList>
            <person name="Klenk H.-P."/>
        </authorList>
    </citation>
    <scope>NUCLEOTIDE SEQUENCE</scope>
    <source>
        <strain evidence="2">DSM 46694</strain>
    </source>
</reference>
<evidence type="ECO:0000313" key="3">
    <source>
        <dbReference type="Proteomes" id="UP001139648"/>
    </source>
</evidence>
<accession>A0A9X2GFG0</accession>
<evidence type="ECO:0000256" key="1">
    <source>
        <dbReference type="SAM" id="MobiDB-lite"/>
    </source>
</evidence>
<feature type="region of interest" description="Disordered" evidence="1">
    <location>
        <begin position="1"/>
        <end position="34"/>
    </location>
</feature>
<proteinExistence type="predicted"/>
<name>A0A9X2GFG0_9ACTN</name>
<feature type="compositionally biased region" description="Polar residues" evidence="1">
    <location>
        <begin position="20"/>
        <end position="34"/>
    </location>
</feature>
<dbReference type="Proteomes" id="UP001139648">
    <property type="component" value="Unassembled WGS sequence"/>
</dbReference>
<comment type="caution">
    <text evidence="2">The sequence shown here is derived from an EMBL/GenBank/DDBJ whole genome shotgun (WGS) entry which is preliminary data.</text>
</comment>
<evidence type="ECO:0000313" key="2">
    <source>
        <dbReference type="EMBL" id="MCP2353643.1"/>
    </source>
</evidence>
<gene>
    <name evidence="2" type="ORF">HD597_000663</name>
</gene>
<protein>
    <submittedName>
        <fullName evidence="2">Uncharacterized protein</fullName>
    </submittedName>
</protein>
<dbReference type="EMBL" id="JAMZEB010000001">
    <property type="protein sequence ID" value="MCP2353643.1"/>
    <property type="molecule type" value="Genomic_DNA"/>
</dbReference>